<comment type="caution">
    <text evidence="3">The sequence shown here is derived from an EMBL/GenBank/DDBJ whole genome shotgun (WGS) entry which is preliminary data.</text>
</comment>
<dbReference type="Gene3D" id="3.40.50.720">
    <property type="entry name" value="NAD(P)-binding Rossmann-like Domain"/>
    <property type="match status" value="1"/>
</dbReference>
<dbReference type="PROSITE" id="PS00061">
    <property type="entry name" value="ADH_SHORT"/>
    <property type="match status" value="1"/>
</dbReference>
<dbReference type="InterPro" id="IPR020904">
    <property type="entry name" value="Sc_DH/Rdtase_CS"/>
</dbReference>
<dbReference type="NCBIfam" id="NF040491">
    <property type="entry name" value="SDR_subfam_4"/>
    <property type="match status" value="1"/>
</dbReference>
<dbReference type="PRINTS" id="PR00081">
    <property type="entry name" value="GDHRDH"/>
</dbReference>
<dbReference type="NCBIfam" id="TIGR04504">
    <property type="entry name" value="SDR_subfam_2"/>
    <property type="match status" value="1"/>
</dbReference>
<dbReference type="EMBL" id="RDBE01000010">
    <property type="protein sequence ID" value="RLV47536.1"/>
    <property type="molecule type" value="Genomic_DNA"/>
</dbReference>
<dbReference type="InterPro" id="IPR036291">
    <property type="entry name" value="NAD(P)-bd_dom_sf"/>
</dbReference>
<proteinExistence type="inferred from homology"/>
<evidence type="ECO:0000256" key="2">
    <source>
        <dbReference type="ARBA" id="ARBA00023002"/>
    </source>
</evidence>
<dbReference type="Pfam" id="PF13561">
    <property type="entry name" value="adh_short_C2"/>
    <property type="match status" value="1"/>
</dbReference>
<evidence type="ECO:0000313" key="3">
    <source>
        <dbReference type="EMBL" id="RLV47536.1"/>
    </source>
</evidence>
<dbReference type="PANTHER" id="PTHR24321:SF8">
    <property type="entry name" value="ESTRADIOL 17-BETA-DEHYDROGENASE 8-RELATED"/>
    <property type="match status" value="1"/>
</dbReference>
<gene>
    <name evidence="3" type="ORF">D9V37_15270</name>
</gene>
<keyword evidence="2" id="KW-0560">Oxidoreductase</keyword>
<organism evidence="3 4">
    <name type="scientific">Nocardioides mangrovicus</name>
    <dbReference type="NCBI Taxonomy" id="2478913"/>
    <lineage>
        <taxon>Bacteria</taxon>
        <taxon>Bacillati</taxon>
        <taxon>Actinomycetota</taxon>
        <taxon>Actinomycetes</taxon>
        <taxon>Propionibacteriales</taxon>
        <taxon>Nocardioidaceae</taxon>
        <taxon>Nocardioides</taxon>
    </lineage>
</organism>
<accession>A0A3L8NWA5</accession>
<dbReference type="OrthoDB" id="4535149at2"/>
<dbReference type="InterPro" id="IPR002347">
    <property type="entry name" value="SDR_fam"/>
</dbReference>
<evidence type="ECO:0000313" key="4">
    <source>
        <dbReference type="Proteomes" id="UP000281708"/>
    </source>
</evidence>
<dbReference type="AlphaFoldDB" id="A0A3L8NWA5"/>
<dbReference type="SUPFAM" id="SSF51735">
    <property type="entry name" value="NAD(P)-binding Rossmann-fold domains"/>
    <property type="match status" value="1"/>
</dbReference>
<dbReference type="Proteomes" id="UP000281708">
    <property type="component" value="Unassembled WGS sequence"/>
</dbReference>
<keyword evidence="4" id="KW-1185">Reference proteome</keyword>
<dbReference type="InterPro" id="IPR030981">
    <property type="entry name" value="SDR_subfam_2"/>
</dbReference>
<comment type="similarity">
    <text evidence="1">Belongs to the short-chain dehydrogenases/reductases (SDR) family.</text>
</comment>
<dbReference type="GO" id="GO:0016491">
    <property type="term" value="F:oxidoreductase activity"/>
    <property type="evidence" value="ECO:0007669"/>
    <property type="project" value="UniProtKB-KW"/>
</dbReference>
<dbReference type="CDD" id="cd05233">
    <property type="entry name" value="SDR_c"/>
    <property type="match status" value="1"/>
</dbReference>
<reference evidence="3 4" key="1">
    <citation type="submission" date="2018-10" db="EMBL/GenBank/DDBJ databases">
        <title>Marmoricola sp. 4Q3S-7 whole genome shotgun sequence.</title>
        <authorList>
            <person name="Li F."/>
        </authorList>
    </citation>
    <scope>NUCLEOTIDE SEQUENCE [LARGE SCALE GENOMIC DNA]</scope>
    <source>
        <strain evidence="3 4">4Q3S-7</strain>
    </source>
</reference>
<sequence>MAVALVTGAARGIGAAVVRRLVADGHRVVALDSCEGPPLATREDLEALASPDVHPVVADVRDRSALERAVAETVERWGNLDLAVAGAAVMRGGAPLWETPEADVDELLDVDLRGVWNTAAAVVPAMLAGPDPSRCRFVALASAAGHTGLFRLAAYTVAKHGVVGLVRGLAADLVGTGVVACGISPGSTDTAMLHATSDIYGVPVAELVSHQGLGRVLTPEEIAATVGFACSVEGAVLHGRVVRADGGFGA</sequence>
<dbReference type="RefSeq" id="WP_121807041.1">
    <property type="nucleotide sequence ID" value="NZ_RDBE01000010.1"/>
</dbReference>
<dbReference type="PANTHER" id="PTHR24321">
    <property type="entry name" value="DEHYDROGENASES, SHORT CHAIN"/>
    <property type="match status" value="1"/>
</dbReference>
<name>A0A3L8NWA5_9ACTN</name>
<evidence type="ECO:0000256" key="1">
    <source>
        <dbReference type="ARBA" id="ARBA00006484"/>
    </source>
</evidence>
<protein>
    <submittedName>
        <fullName evidence="3">SDR family oxidoreductase</fullName>
    </submittedName>
</protein>